<keyword evidence="2" id="KW-0808">Transferase</keyword>
<dbReference type="Proteomes" id="UP000585327">
    <property type="component" value="Unassembled WGS sequence"/>
</dbReference>
<feature type="domain" description="Methyltransferase type 11" evidence="1">
    <location>
        <begin position="19"/>
        <end position="119"/>
    </location>
</feature>
<dbReference type="Pfam" id="PF08241">
    <property type="entry name" value="Methyltransf_11"/>
    <property type="match status" value="1"/>
</dbReference>
<sequence>MLTFDFNQFNLKDKNGIMLDIGCGEGRHVFGTMQNYKDFFCIGLDMDESSLSKAQEGFEFFQSISNKGAIFIKGSAYELPFPSNSVDLIICSEVLEHLHDYNKALSEIYRVLKPHGKFFASVPSYLPEKICWMLSKDYQNMPGGHIRIFKKKAIINEIEQTGFLFKKYERFHSIHSPYWWLRCLFWKGQDNNWLIGVYKKILEKHILEKPYLIDFIDRLFNPILGKSLSMYFEKK</sequence>
<dbReference type="CDD" id="cd02440">
    <property type="entry name" value="AdoMet_MTases"/>
    <property type="match status" value="1"/>
</dbReference>
<dbReference type="InterPro" id="IPR029063">
    <property type="entry name" value="SAM-dependent_MTases_sf"/>
</dbReference>
<organism evidence="2 3">
    <name type="scientific">SAR86 cluster bacterium</name>
    <dbReference type="NCBI Taxonomy" id="2030880"/>
    <lineage>
        <taxon>Bacteria</taxon>
        <taxon>Pseudomonadati</taxon>
        <taxon>Pseudomonadota</taxon>
        <taxon>Gammaproteobacteria</taxon>
        <taxon>SAR86 cluster</taxon>
    </lineage>
</organism>
<comment type="caution">
    <text evidence="2">The sequence shown here is derived from an EMBL/GenBank/DDBJ whole genome shotgun (WGS) entry which is preliminary data.</text>
</comment>
<dbReference type="GO" id="GO:0032259">
    <property type="term" value="P:methylation"/>
    <property type="evidence" value="ECO:0007669"/>
    <property type="project" value="UniProtKB-KW"/>
</dbReference>
<dbReference type="SUPFAM" id="SSF53335">
    <property type="entry name" value="S-adenosyl-L-methionine-dependent methyltransferases"/>
    <property type="match status" value="1"/>
</dbReference>
<dbReference type="InterPro" id="IPR013216">
    <property type="entry name" value="Methyltransf_11"/>
</dbReference>
<evidence type="ECO:0000259" key="1">
    <source>
        <dbReference type="Pfam" id="PF08241"/>
    </source>
</evidence>
<name>A0A838YXW3_9GAMM</name>
<evidence type="ECO:0000313" key="3">
    <source>
        <dbReference type="Proteomes" id="UP000585327"/>
    </source>
</evidence>
<dbReference type="GO" id="GO:0008757">
    <property type="term" value="F:S-adenosylmethionine-dependent methyltransferase activity"/>
    <property type="evidence" value="ECO:0007669"/>
    <property type="project" value="InterPro"/>
</dbReference>
<dbReference type="PANTHER" id="PTHR43591:SF24">
    <property type="entry name" value="2-METHOXY-6-POLYPRENYL-1,4-BENZOQUINOL METHYLASE, MITOCHONDRIAL"/>
    <property type="match status" value="1"/>
</dbReference>
<evidence type="ECO:0000313" key="2">
    <source>
        <dbReference type="EMBL" id="MBA4724195.1"/>
    </source>
</evidence>
<protein>
    <submittedName>
        <fullName evidence="2">Class I SAM-dependent methyltransferase</fullName>
    </submittedName>
</protein>
<dbReference type="PANTHER" id="PTHR43591">
    <property type="entry name" value="METHYLTRANSFERASE"/>
    <property type="match status" value="1"/>
</dbReference>
<dbReference type="AlphaFoldDB" id="A0A838YXW3"/>
<dbReference type="EMBL" id="JACETM010000029">
    <property type="protein sequence ID" value="MBA4724195.1"/>
    <property type="molecule type" value="Genomic_DNA"/>
</dbReference>
<reference evidence="2 3" key="1">
    <citation type="submission" date="2020-06" db="EMBL/GenBank/DDBJ databases">
        <title>Dysbiosis in marine aquaculture revealed through microbiome analysis: reverse ecology for environmental sustainability.</title>
        <authorList>
            <person name="Haro-Moreno J.M."/>
            <person name="Coutinho F.H."/>
            <person name="Zaragoza-Solas A."/>
            <person name="Picazo A."/>
            <person name="Almagro-Moreno S."/>
            <person name="Lopez-Perez M."/>
        </authorList>
    </citation>
    <scope>NUCLEOTIDE SEQUENCE [LARGE SCALE GENOMIC DNA]</scope>
    <source>
        <strain evidence="2">MCMED-G42</strain>
    </source>
</reference>
<dbReference type="Gene3D" id="3.40.50.150">
    <property type="entry name" value="Vaccinia Virus protein VP39"/>
    <property type="match status" value="1"/>
</dbReference>
<gene>
    <name evidence="2" type="ORF">H2021_03145</name>
</gene>
<proteinExistence type="predicted"/>
<accession>A0A838YXW3</accession>
<keyword evidence="2" id="KW-0489">Methyltransferase</keyword>